<accession>A0ABW8GLG9</accession>
<protein>
    <submittedName>
        <fullName evidence="1">Uncharacterized protein</fullName>
    </submittedName>
</protein>
<comment type="caution">
    <text evidence="1">The sequence shown here is derived from an EMBL/GenBank/DDBJ whole genome shotgun (WGS) entry which is preliminary data.</text>
</comment>
<name>A0ABW8GLG9_9PROT</name>
<proteinExistence type="predicted"/>
<dbReference type="RefSeq" id="WP_400878152.1">
    <property type="nucleotide sequence ID" value="NZ_JBIWXY010000001.1"/>
</dbReference>
<evidence type="ECO:0000313" key="2">
    <source>
        <dbReference type="Proteomes" id="UP001617669"/>
    </source>
</evidence>
<reference evidence="1 2" key="1">
    <citation type="submission" date="2024-11" db="EMBL/GenBank/DDBJ databases">
        <authorList>
            <person name="Kaparullina E.N."/>
            <person name="Delegan Y.A."/>
            <person name="Doronina N.V."/>
        </authorList>
    </citation>
    <scope>NUCLEOTIDE SEQUENCE [LARGE SCALE GENOMIC DNA]</scope>
    <source>
        <strain evidence="1 2">7sh_L</strain>
    </source>
</reference>
<keyword evidence="2" id="KW-1185">Reference proteome</keyword>
<dbReference type="EMBL" id="JBIWXY010000001">
    <property type="protein sequence ID" value="MFJ5444815.1"/>
    <property type="molecule type" value="Genomic_DNA"/>
</dbReference>
<sequence>MLVHKYVKTLRQIEALKDEIFRQRQDFERQINLHLVQMADLCDEHQIALLNKDLACRKALRKIHEEAFLAGAMDERQAMRNKPELMLRVSPCIQLIQQPHLLQAKRSCEFCLHYQMILRGFPCLEPHLQLLERQSGLDVEYEWDGLLNKAREMTKALMDKSFDEANYLVEFCEDIVINTLSSDRDLLETITMRSSSS</sequence>
<gene>
    <name evidence="1" type="ORF">ACIKP9_01085</name>
</gene>
<organism evidence="1 2">
    <name type="scientific">Methylobacillus methanolivorans</name>
    <dbReference type="NCBI Taxonomy" id="1848927"/>
    <lineage>
        <taxon>Bacteria</taxon>
        <taxon>Pseudomonadati</taxon>
        <taxon>Pseudomonadota</taxon>
        <taxon>Betaproteobacteria</taxon>
        <taxon>Nitrosomonadales</taxon>
        <taxon>Methylophilaceae</taxon>
        <taxon>Methylobacillus</taxon>
    </lineage>
</organism>
<dbReference type="Proteomes" id="UP001617669">
    <property type="component" value="Unassembled WGS sequence"/>
</dbReference>
<evidence type="ECO:0000313" key="1">
    <source>
        <dbReference type="EMBL" id="MFJ5444815.1"/>
    </source>
</evidence>